<dbReference type="GO" id="GO:0006096">
    <property type="term" value="P:glycolytic process"/>
    <property type="evidence" value="ECO:0007669"/>
    <property type="project" value="UniProtKB-KW"/>
</dbReference>
<sequence length="105" mass="10948">KGPDEPGHDGEFLAKRDVISVIDRAFFGELLPKIRLDQTIVAVTADHATPCALKSHSADPVPLLVAGGGVTADGTATFGERAAAQGRIGQLFGVDIMPMLVKLAQ</sequence>
<dbReference type="GO" id="GO:0046872">
    <property type="term" value="F:metal ion binding"/>
    <property type="evidence" value="ECO:0007669"/>
    <property type="project" value="InterPro"/>
</dbReference>
<name>A0A537LHI0_9BACT</name>
<dbReference type="Pfam" id="PF01676">
    <property type="entry name" value="Metalloenzyme"/>
    <property type="match status" value="1"/>
</dbReference>
<comment type="catalytic activity">
    <reaction evidence="1">
        <text>(2R)-2-phosphoglycerate = (2R)-3-phosphoglycerate</text>
        <dbReference type="Rhea" id="RHEA:15901"/>
        <dbReference type="ChEBI" id="CHEBI:58272"/>
        <dbReference type="ChEBI" id="CHEBI:58289"/>
        <dbReference type="EC" id="5.4.2.12"/>
    </reaction>
</comment>
<dbReference type="AlphaFoldDB" id="A0A537LHI0"/>
<dbReference type="Gene3D" id="3.40.720.10">
    <property type="entry name" value="Alkaline Phosphatase, subunit A"/>
    <property type="match status" value="1"/>
</dbReference>
<keyword evidence="5" id="KW-0324">Glycolysis</keyword>
<evidence type="ECO:0000256" key="5">
    <source>
        <dbReference type="ARBA" id="ARBA00023152"/>
    </source>
</evidence>
<comment type="pathway">
    <text evidence="3">Carbohydrate degradation.</text>
</comment>
<dbReference type="InterPro" id="IPR006124">
    <property type="entry name" value="Metalloenzyme"/>
</dbReference>
<evidence type="ECO:0000259" key="6">
    <source>
        <dbReference type="Pfam" id="PF01676"/>
    </source>
</evidence>
<dbReference type="InterPro" id="IPR004456">
    <property type="entry name" value="Pglycerate_mutase_ApgM"/>
</dbReference>
<protein>
    <submittedName>
        <fullName evidence="7">Phosphoglycerate mutase</fullName>
    </submittedName>
</protein>
<evidence type="ECO:0000256" key="1">
    <source>
        <dbReference type="ARBA" id="ARBA00000370"/>
    </source>
</evidence>
<evidence type="ECO:0000256" key="3">
    <source>
        <dbReference type="ARBA" id="ARBA00004921"/>
    </source>
</evidence>
<feature type="non-terminal residue" evidence="7">
    <location>
        <position position="1"/>
    </location>
</feature>
<evidence type="ECO:0000256" key="2">
    <source>
        <dbReference type="ARBA" id="ARBA00002315"/>
    </source>
</evidence>
<evidence type="ECO:0000313" key="8">
    <source>
        <dbReference type="Proteomes" id="UP000318661"/>
    </source>
</evidence>
<comment type="caution">
    <text evidence="7">The sequence shown here is derived from an EMBL/GenBank/DDBJ whole genome shotgun (WGS) entry which is preliminary data.</text>
</comment>
<gene>
    <name evidence="7" type="ORF">E6G99_06630</name>
</gene>
<dbReference type="GO" id="GO:0004619">
    <property type="term" value="F:phosphoglycerate mutase activity"/>
    <property type="evidence" value="ECO:0007669"/>
    <property type="project" value="UniProtKB-EC"/>
</dbReference>
<accession>A0A537LHI0</accession>
<reference evidence="7 8" key="1">
    <citation type="journal article" date="2019" name="Nat. Microbiol.">
        <title>Mediterranean grassland soil C-N compound turnover is dependent on rainfall and depth, and is mediated by genomically divergent microorganisms.</title>
        <authorList>
            <person name="Diamond S."/>
            <person name="Andeer P.F."/>
            <person name="Li Z."/>
            <person name="Crits-Christoph A."/>
            <person name="Burstein D."/>
            <person name="Anantharaman K."/>
            <person name="Lane K.R."/>
            <person name="Thomas B.C."/>
            <person name="Pan C."/>
            <person name="Northen T.R."/>
            <person name="Banfield J.F."/>
        </authorList>
    </citation>
    <scope>NUCLEOTIDE SEQUENCE [LARGE SCALE GENOMIC DNA]</scope>
    <source>
        <strain evidence="7">NP_2</strain>
    </source>
</reference>
<comment type="function">
    <text evidence="2">Catalyzes the interconversion of 2-phosphoglycerate and 3-phosphoglycerate.</text>
</comment>
<proteinExistence type="inferred from homology"/>
<evidence type="ECO:0000256" key="4">
    <source>
        <dbReference type="ARBA" id="ARBA00005524"/>
    </source>
</evidence>
<evidence type="ECO:0000313" key="7">
    <source>
        <dbReference type="EMBL" id="TMJ07468.1"/>
    </source>
</evidence>
<dbReference type="SUPFAM" id="SSF53649">
    <property type="entry name" value="Alkaline phosphatase-like"/>
    <property type="match status" value="1"/>
</dbReference>
<organism evidence="7 8">
    <name type="scientific">Candidatus Segetimicrobium genomatis</name>
    <dbReference type="NCBI Taxonomy" id="2569760"/>
    <lineage>
        <taxon>Bacteria</taxon>
        <taxon>Bacillati</taxon>
        <taxon>Candidatus Sysuimicrobiota</taxon>
        <taxon>Candidatus Sysuimicrobiia</taxon>
        <taxon>Candidatus Sysuimicrobiales</taxon>
        <taxon>Candidatus Segetimicrobiaceae</taxon>
        <taxon>Candidatus Segetimicrobium</taxon>
    </lineage>
</organism>
<dbReference type="PANTHER" id="PTHR31209:SF0">
    <property type="entry name" value="METALLOENZYME DOMAIN-CONTAINING PROTEIN"/>
    <property type="match status" value="1"/>
</dbReference>
<feature type="domain" description="Metalloenzyme" evidence="6">
    <location>
        <begin position="2"/>
        <end position="102"/>
    </location>
</feature>
<dbReference type="Proteomes" id="UP000318661">
    <property type="component" value="Unassembled WGS sequence"/>
</dbReference>
<dbReference type="EMBL" id="VBAJ01000176">
    <property type="protein sequence ID" value="TMJ07468.1"/>
    <property type="molecule type" value="Genomic_DNA"/>
</dbReference>
<dbReference type="InterPro" id="IPR017850">
    <property type="entry name" value="Alkaline_phosphatase_core_sf"/>
</dbReference>
<comment type="similarity">
    <text evidence="4">Belongs to the BPG-independent phosphoglycerate mutase family. A-PGAM subfamily.</text>
</comment>
<dbReference type="PANTHER" id="PTHR31209">
    <property type="entry name" value="COFACTOR-INDEPENDENT PHOSPHOGLYCERATE MUTASE"/>
    <property type="match status" value="1"/>
</dbReference>